<protein>
    <recommendedName>
        <fullName evidence="2">Glycoside hydrolase family 38 N-terminal domain-containing protein</fullName>
    </recommendedName>
</protein>
<sequence length="159" mass="18450">MHMTICYAILLLLSVECFKASYKSQNGCGYGVIRESRNNIQHGSVQYILDSIIEALVRNPERRFIYVEIAFFWRWWNEQSNDTRKIVKELVNDGRLEFISGGWCMHDEATTHYNSIIDQHSLGAEFLRDQFGNCARPKIAWQIDPFGHSREAASLFAQV</sequence>
<evidence type="ECO:0000313" key="3">
    <source>
        <dbReference type="EMBL" id="CAF1253699.1"/>
    </source>
</evidence>
<reference evidence="3" key="1">
    <citation type="submission" date="2021-02" db="EMBL/GenBank/DDBJ databases">
        <authorList>
            <person name="Nowell W R."/>
        </authorList>
    </citation>
    <scope>NUCLEOTIDE SEQUENCE</scope>
</reference>
<dbReference type="Pfam" id="PF01074">
    <property type="entry name" value="Glyco_hydro_38N"/>
    <property type="match status" value="1"/>
</dbReference>
<dbReference type="AlphaFoldDB" id="A0A815A7J5"/>
<keyword evidence="1" id="KW-0732">Signal</keyword>
<dbReference type="GO" id="GO:0006013">
    <property type="term" value="P:mannose metabolic process"/>
    <property type="evidence" value="ECO:0007669"/>
    <property type="project" value="InterPro"/>
</dbReference>
<evidence type="ECO:0000256" key="1">
    <source>
        <dbReference type="SAM" id="SignalP"/>
    </source>
</evidence>
<dbReference type="EMBL" id="CAJNOJ010000181">
    <property type="protein sequence ID" value="CAF1253699.1"/>
    <property type="molecule type" value="Genomic_DNA"/>
</dbReference>
<dbReference type="PANTHER" id="PTHR11607:SF3">
    <property type="entry name" value="LYSOSOMAL ALPHA-MANNOSIDASE"/>
    <property type="match status" value="1"/>
</dbReference>
<dbReference type="SUPFAM" id="SSF88713">
    <property type="entry name" value="Glycoside hydrolase/deacetylase"/>
    <property type="match status" value="1"/>
</dbReference>
<evidence type="ECO:0000313" key="4">
    <source>
        <dbReference type="Proteomes" id="UP000663852"/>
    </source>
</evidence>
<organism evidence="3 4">
    <name type="scientific">Adineta ricciae</name>
    <name type="common">Rotifer</name>
    <dbReference type="NCBI Taxonomy" id="249248"/>
    <lineage>
        <taxon>Eukaryota</taxon>
        <taxon>Metazoa</taxon>
        <taxon>Spiralia</taxon>
        <taxon>Gnathifera</taxon>
        <taxon>Rotifera</taxon>
        <taxon>Eurotatoria</taxon>
        <taxon>Bdelloidea</taxon>
        <taxon>Adinetida</taxon>
        <taxon>Adinetidae</taxon>
        <taxon>Adineta</taxon>
    </lineage>
</organism>
<dbReference type="InterPro" id="IPR050843">
    <property type="entry name" value="Glycosyl_Hydrlase_38"/>
</dbReference>
<dbReference type="OrthoDB" id="2016903at2759"/>
<proteinExistence type="predicted"/>
<feature type="chain" id="PRO_5032439112" description="Glycoside hydrolase family 38 N-terminal domain-containing protein" evidence="1">
    <location>
        <begin position="21"/>
        <end position="159"/>
    </location>
</feature>
<dbReference type="Gene3D" id="3.20.110.10">
    <property type="entry name" value="Glycoside hydrolase 38, N terminal domain"/>
    <property type="match status" value="1"/>
</dbReference>
<gene>
    <name evidence="3" type="ORF">EDS130_LOCUS28122</name>
</gene>
<feature type="domain" description="Glycoside hydrolase family 38 N-terminal" evidence="2">
    <location>
        <begin position="42"/>
        <end position="158"/>
    </location>
</feature>
<dbReference type="InterPro" id="IPR027291">
    <property type="entry name" value="Glyco_hydro_38_N_sf"/>
</dbReference>
<accession>A0A815A7J5</accession>
<dbReference type="PANTHER" id="PTHR11607">
    <property type="entry name" value="ALPHA-MANNOSIDASE"/>
    <property type="match status" value="1"/>
</dbReference>
<dbReference type="GO" id="GO:0004559">
    <property type="term" value="F:alpha-mannosidase activity"/>
    <property type="evidence" value="ECO:0007669"/>
    <property type="project" value="InterPro"/>
</dbReference>
<dbReference type="Proteomes" id="UP000663852">
    <property type="component" value="Unassembled WGS sequence"/>
</dbReference>
<dbReference type="InterPro" id="IPR000602">
    <property type="entry name" value="Glyco_hydro_38_N"/>
</dbReference>
<name>A0A815A7J5_ADIRI</name>
<dbReference type="GO" id="GO:0005764">
    <property type="term" value="C:lysosome"/>
    <property type="evidence" value="ECO:0007669"/>
    <property type="project" value="TreeGrafter"/>
</dbReference>
<feature type="signal peptide" evidence="1">
    <location>
        <begin position="1"/>
        <end position="20"/>
    </location>
</feature>
<evidence type="ECO:0000259" key="2">
    <source>
        <dbReference type="Pfam" id="PF01074"/>
    </source>
</evidence>
<comment type="caution">
    <text evidence="3">The sequence shown here is derived from an EMBL/GenBank/DDBJ whole genome shotgun (WGS) entry which is preliminary data.</text>
</comment>
<dbReference type="InterPro" id="IPR011330">
    <property type="entry name" value="Glyco_hydro/deAcase_b/a-brl"/>
</dbReference>